<organism evidence="2 3">
    <name type="scientific">Miscanthus lutarioriparius</name>
    <dbReference type="NCBI Taxonomy" id="422564"/>
    <lineage>
        <taxon>Eukaryota</taxon>
        <taxon>Viridiplantae</taxon>
        <taxon>Streptophyta</taxon>
        <taxon>Embryophyta</taxon>
        <taxon>Tracheophyta</taxon>
        <taxon>Spermatophyta</taxon>
        <taxon>Magnoliopsida</taxon>
        <taxon>Liliopsida</taxon>
        <taxon>Poales</taxon>
        <taxon>Poaceae</taxon>
        <taxon>PACMAD clade</taxon>
        <taxon>Panicoideae</taxon>
        <taxon>Andropogonodae</taxon>
        <taxon>Andropogoneae</taxon>
        <taxon>Saccharinae</taxon>
        <taxon>Miscanthus</taxon>
    </lineage>
</organism>
<feature type="compositionally biased region" description="Basic and acidic residues" evidence="1">
    <location>
        <begin position="204"/>
        <end position="216"/>
    </location>
</feature>
<feature type="compositionally biased region" description="Pro residues" evidence="1">
    <location>
        <begin position="8"/>
        <end position="26"/>
    </location>
</feature>
<feature type="region of interest" description="Disordered" evidence="1">
    <location>
        <begin position="1"/>
        <end position="30"/>
    </location>
</feature>
<feature type="compositionally biased region" description="Low complexity" evidence="1">
    <location>
        <begin position="371"/>
        <end position="386"/>
    </location>
</feature>
<evidence type="ECO:0000256" key="1">
    <source>
        <dbReference type="SAM" id="MobiDB-lite"/>
    </source>
</evidence>
<gene>
    <name evidence="2" type="ORF">NCGR_LOCUS66168</name>
</gene>
<evidence type="ECO:0000313" key="2">
    <source>
        <dbReference type="EMBL" id="CAD6342070.1"/>
    </source>
</evidence>
<feature type="region of interest" description="Disordered" evidence="1">
    <location>
        <begin position="120"/>
        <end position="332"/>
    </location>
</feature>
<evidence type="ECO:0000313" key="3">
    <source>
        <dbReference type="Proteomes" id="UP000604825"/>
    </source>
</evidence>
<sequence length="405" mass="40644">MASAAAAPRPPAPAPAPPPPPPPPPAAAVHWLGPRVSFSLDDAEGGGGREAAAAGGKAGAGADFEFLLGGCAAACSMLPADELFSGGKLVPLHIPPADETAAAGASVGVEVEEVTAKSALLPNQEQAPAPETPRAEVEAAAKGAAAEPKIPARRWRDLLRLRKQQASSSSGAPAEPRPLRRLLRRGPKPPEPEPSLSLPLLREPGPEEPKTTKAAEKPAPATAPSSSSQHQSLLPPKIRLSPCASASQQQQASASAATFQSHSPSPSPSQSQSPRHPASAASPPSTVAADSPRLNAAGKVVFNGLGRSSSSPSSLAGGRRHRNAGPGSGGMERSYSAHVRVVPVLNVPVCSLRGSRKSVSVFGIDRLFSPSGAGSASSSSSSAGSARKNKAAKKDVAPGASAGAQ</sequence>
<dbReference type="PANTHER" id="PTHR31722:SF70">
    <property type="entry name" value="OSJNBA0058K23.8-LIKE PROTEIN"/>
    <property type="match status" value="1"/>
</dbReference>
<name>A0A811SNF9_9POAL</name>
<keyword evidence="3" id="KW-1185">Reference proteome</keyword>
<comment type="caution">
    <text evidence="2">The sequence shown here is derived from an EMBL/GenBank/DDBJ whole genome shotgun (WGS) entry which is preliminary data.</text>
</comment>
<reference evidence="2" key="1">
    <citation type="submission" date="2020-10" db="EMBL/GenBank/DDBJ databases">
        <authorList>
            <person name="Han B."/>
            <person name="Lu T."/>
            <person name="Zhao Q."/>
            <person name="Huang X."/>
            <person name="Zhao Y."/>
        </authorList>
    </citation>
    <scope>NUCLEOTIDE SEQUENCE</scope>
</reference>
<feature type="compositionally biased region" description="Low complexity" evidence="1">
    <location>
        <begin position="244"/>
        <end position="285"/>
    </location>
</feature>
<dbReference type="Proteomes" id="UP000604825">
    <property type="component" value="Unassembled WGS sequence"/>
</dbReference>
<dbReference type="AlphaFoldDB" id="A0A811SNF9"/>
<feature type="compositionally biased region" description="Low complexity" evidence="1">
    <location>
        <begin position="217"/>
        <end position="227"/>
    </location>
</feature>
<feature type="compositionally biased region" description="Low complexity" evidence="1">
    <location>
        <begin position="194"/>
        <end position="203"/>
    </location>
</feature>
<feature type="region of interest" description="Disordered" evidence="1">
    <location>
        <begin position="369"/>
        <end position="405"/>
    </location>
</feature>
<dbReference type="PANTHER" id="PTHR31722">
    <property type="entry name" value="OS06G0675200 PROTEIN"/>
    <property type="match status" value="1"/>
</dbReference>
<accession>A0A811SNF9</accession>
<proteinExistence type="predicted"/>
<dbReference type="EMBL" id="CAJGYO010000382">
    <property type="protein sequence ID" value="CAD6342070.1"/>
    <property type="molecule type" value="Genomic_DNA"/>
</dbReference>
<protein>
    <submittedName>
        <fullName evidence="2">Uncharacterized protein</fullName>
    </submittedName>
</protein>
<feature type="compositionally biased region" description="Low complexity" evidence="1">
    <location>
        <begin position="304"/>
        <end position="317"/>
    </location>
</feature>
<dbReference type="OrthoDB" id="689767at2759"/>